<evidence type="ECO:0000313" key="1">
    <source>
        <dbReference type="EMBL" id="KAK0957219.1"/>
    </source>
</evidence>
<dbReference type="EMBL" id="JAUJLE010000411">
    <property type="protein sequence ID" value="KAK0957219.1"/>
    <property type="molecule type" value="Genomic_DNA"/>
</dbReference>
<sequence length="341" mass="38775">MSRQVAPVPIQRVIAAHLQLTILNGPLDQAKFRENGREYYERWVHTYPYPCDAVRPWIPSQHETIIDKMQDELERLDSMHCAWYIVALDNRLHLATLRPGPLRILDIGYGTGIWAVEMKKRYPDSKIIALDIGNDHPTVDVDGRPVDYGVDFLPGVDFMQDVLDLEEGSFDFIHAGMLHSSVEALETGKTLSAGLLVSGQAEFVELDWTPRCDHASSPGSSEVSQWWRAMQIASTSLGKPLDYPADIEAIIQRAGCTVVNHRVINVHTAEDIIDLDSEDPQNWITRWYRYFMFVPTFKTVKGMSMVLLTRQLGWSPEDVAALAVRVNYQLNHTLSPYYHDL</sequence>
<protein>
    <recommendedName>
        <fullName evidence="3">Methyltransferase domain-containing protein</fullName>
    </recommendedName>
</protein>
<gene>
    <name evidence="1" type="ORF">LTR91_021981</name>
</gene>
<dbReference type="AlphaFoldDB" id="A0AAN6K4D6"/>
<reference evidence="1" key="1">
    <citation type="submission" date="2023-06" db="EMBL/GenBank/DDBJ databases">
        <title>Black Yeasts Isolated from many extreme environments.</title>
        <authorList>
            <person name="Coleine C."/>
            <person name="Stajich J.E."/>
            <person name="Selbmann L."/>
        </authorList>
    </citation>
    <scope>NUCLEOTIDE SEQUENCE</scope>
    <source>
        <strain evidence="1">CCFEE 5200</strain>
    </source>
</reference>
<dbReference type="SUPFAM" id="SSF53335">
    <property type="entry name" value="S-adenosyl-L-methionine-dependent methyltransferases"/>
    <property type="match status" value="1"/>
</dbReference>
<dbReference type="CDD" id="cd02440">
    <property type="entry name" value="AdoMet_MTases"/>
    <property type="match status" value="1"/>
</dbReference>
<accession>A0AAN6K4D6</accession>
<evidence type="ECO:0000313" key="2">
    <source>
        <dbReference type="Proteomes" id="UP001175353"/>
    </source>
</evidence>
<name>A0AAN6K4D6_9PEZI</name>
<dbReference type="Pfam" id="PF13489">
    <property type="entry name" value="Methyltransf_23"/>
    <property type="match status" value="1"/>
</dbReference>
<evidence type="ECO:0008006" key="3">
    <source>
        <dbReference type="Google" id="ProtNLM"/>
    </source>
</evidence>
<comment type="caution">
    <text evidence="1">The sequence shown here is derived from an EMBL/GenBank/DDBJ whole genome shotgun (WGS) entry which is preliminary data.</text>
</comment>
<organism evidence="1 2">
    <name type="scientific">Friedmanniomyces endolithicus</name>
    <dbReference type="NCBI Taxonomy" id="329885"/>
    <lineage>
        <taxon>Eukaryota</taxon>
        <taxon>Fungi</taxon>
        <taxon>Dikarya</taxon>
        <taxon>Ascomycota</taxon>
        <taxon>Pezizomycotina</taxon>
        <taxon>Dothideomycetes</taxon>
        <taxon>Dothideomycetidae</taxon>
        <taxon>Mycosphaerellales</taxon>
        <taxon>Teratosphaeriaceae</taxon>
        <taxon>Friedmanniomyces</taxon>
    </lineage>
</organism>
<dbReference type="InterPro" id="IPR029063">
    <property type="entry name" value="SAM-dependent_MTases_sf"/>
</dbReference>
<dbReference type="Gene3D" id="3.40.50.150">
    <property type="entry name" value="Vaccinia Virus protein VP39"/>
    <property type="match status" value="1"/>
</dbReference>
<dbReference type="Proteomes" id="UP001175353">
    <property type="component" value="Unassembled WGS sequence"/>
</dbReference>
<keyword evidence="2" id="KW-1185">Reference proteome</keyword>
<proteinExistence type="predicted"/>